<proteinExistence type="predicted"/>
<name>A0A3N7J1C4_9BURK</name>
<keyword evidence="2" id="KW-1185">Reference proteome</keyword>
<reference evidence="1 2" key="2">
    <citation type="submission" date="2018-12" db="EMBL/GenBank/DDBJ databases">
        <title>Rhizobacter gummiphilus sp. nov., a rubber-degrading bacterium isolated from the soil of a botanical garden in Japan.</title>
        <authorList>
            <person name="Shunsuke S.S."/>
        </authorList>
    </citation>
    <scope>NUCLEOTIDE SEQUENCE [LARGE SCALE GENOMIC DNA]</scope>
    <source>
        <strain evidence="1 2">S-16</strain>
    </source>
</reference>
<gene>
    <name evidence="1" type="ORF">DZC73_07640</name>
</gene>
<dbReference type="AlphaFoldDB" id="A0A3N7J1C4"/>
<evidence type="ECO:0000313" key="2">
    <source>
        <dbReference type="Proteomes" id="UP000267464"/>
    </source>
</evidence>
<sequence length="117" mass="12939">MRDSTIALSAEPTAGGVTACGIQSRAPFGARVINQNKEKDMSWFKRDGPIEYPKFDIKVEYPSGAVTETVDEAHIREQGAAARFLAAKKRRDGYQVEIEFSGISREDPIGKYTLKLS</sequence>
<reference evidence="1 2" key="1">
    <citation type="submission" date="2018-08" db="EMBL/GenBank/DDBJ databases">
        <authorList>
            <person name="Khan S.A."/>
            <person name="Jeon C.O."/>
            <person name="Chun B.H."/>
            <person name="Jeong S.E."/>
        </authorList>
    </citation>
    <scope>NUCLEOTIDE SEQUENCE [LARGE SCALE GENOMIC DNA]</scope>
    <source>
        <strain evidence="1 2">S-16</strain>
    </source>
</reference>
<dbReference type="EMBL" id="QUSW01000002">
    <property type="protein sequence ID" value="RQP24752.1"/>
    <property type="molecule type" value="Genomic_DNA"/>
</dbReference>
<organism evidence="1 2">
    <name type="scientific">Piscinibacter terrae</name>
    <dbReference type="NCBI Taxonomy" id="2496871"/>
    <lineage>
        <taxon>Bacteria</taxon>
        <taxon>Pseudomonadati</taxon>
        <taxon>Pseudomonadota</taxon>
        <taxon>Betaproteobacteria</taxon>
        <taxon>Burkholderiales</taxon>
        <taxon>Sphaerotilaceae</taxon>
        <taxon>Piscinibacter</taxon>
    </lineage>
</organism>
<evidence type="ECO:0000313" key="1">
    <source>
        <dbReference type="EMBL" id="RQP24752.1"/>
    </source>
</evidence>
<accession>A0A3N7J1C4</accession>
<protein>
    <submittedName>
        <fullName evidence="1">Uncharacterized protein</fullName>
    </submittedName>
</protein>
<dbReference type="Proteomes" id="UP000267464">
    <property type="component" value="Unassembled WGS sequence"/>
</dbReference>
<comment type="caution">
    <text evidence="1">The sequence shown here is derived from an EMBL/GenBank/DDBJ whole genome shotgun (WGS) entry which is preliminary data.</text>
</comment>